<dbReference type="EMBL" id="VSRR010007636">
    <property type="protein sequence ID" value="MPC47251.1"/>
    <property type="molecule type" value="Genomic_DNA"/>
</dbReference>
<evidence type="ECO:0000313" key="2">
    <source>
        <dbReference type="EMBL" id="MPC47251.1"/>
    </source>
</evidence>
<sequence>MFGPISLPKRIVGVRQLHLHLEPGRYVVGFEPAHRRLPDTTLTTLFTTPPPPLPRPAVSKTHRPMPDSALREFGQWMTHHPWTELLEVDDVHTKWHNYVTTTPEAFHHYFPAERHNAPIKCPASKDS</sequence>
<proteinExistence type="predicted"/>
<name>A0A5B7FIU8_PORTR</name>
<evidence type="ECO:0000313" key="3">
    <source>
        <dbReference type="Proteomes" id="UP000324222"/>
    </source>
</evidence>
<evidence type="ECO:0000256" key="1">
    <source>
        <dbReference type="SAM" id="MobiDB-lite"/>
    </source>
</evidence>
<protein>
    <submittedName>
        <fullName evidence="2">Uncharacterized protein</fullName>
    </submittedName>
</protein>
<gene>
    <name evidence="2" type="ORF">E2C01_040992</name>
</gene>
<dbReference type="Proteomes" id="UP000324222">
    <property type="component" value="Unassembled WGS sequence"/>
</dbReference>
<comment type="caution">
    <text evidence="2">The sequence shown here is derived from an EMBL/GenBank/DDBJ whole genome shotgun (WGS) entry which is preliminary data.</text>
</comment>
<dbReference type="AlphaFoldDB" id="A0A5B7FIU8"/>
<reference evidence="2 3" key="1">
    <citation type="submission" date="2019-05" db="EMBL/GenBank/DDBJ databases">
        <title>Another draft genome of Portunus trituberculatus and its Hox gene families provides insights of decapod evolution.</title>
        <authorList>
            <person name="Jeong J.-H."/>
            <person name="Song I."/>
            <person name="Kim S."/>
            <person name="Choi T."/>
            <person name="Kim D."/>
            <person name="Ryu S."/>
            <person name="Kim W."/>
        </authorList>
    </citation>
    <scope>NUCLEOTIDE SEQUENCE [LARGE SCALE GENOMIC DNA]</scope>
    <source>
        <tissue evidence="2">Muscle</tissue>
    </source>
</reference>
<organism evidence="2 3">
    <name type="scientific">Portunus trituberculatus</name>
    <name type="common">Swimming crab</name>
    <name type="synonym">Neptunus trituberculatus</name>
    <dbReference type="NCBI Taxonomy" id="210409"/>
    <lineage>
        <taxon>Eukaryota</taxon>
        <taxon>Metazoa</taxon>
        <taxon>Ecdysozoa</taxon>
        <taxon>Arthropoda</taxon>
        <taxon>Crustacea</taxon>
        <taxon>Multicrustacea</taxon>
        <taxon>Malacostraca</taxon>
        <taxon>Eumalacostraca</taxon>
        <taxon>Eucarida</taxon>
        <taxon>Decapoda</taxon>
        <taxon>Pleocyemata</taxon>
        <taxon>Brachyura</taxon>
        <taxon>Eubrachyura</taxon>
        <taxon>Portunoidea</taxon>
        <taxon>Portunidae</taxon>
        <taxon>Portuninae</taxon>
        <taxon>Portunus</taxon>
    </lineage>
</organism>
<feature type="region of interest" description="Disordered" evidence="1">
    <location>
        <begin position="42"/>
        <end position="65"/>
    </location>
</feature>
<accession>A0A5B7FIU8</accession>
<keyword evidence="3" id="KW-1185">Reference proteome</keyword>